<dbReference type="GO" id="GO:0030322">
    <property type="term" value="P:stabilization of membrane potential"/>
    <property type="evidence" value="ECO:0007669"/>
    <property type="project" value="TreeGrafter"/>
</dbReference>
<accession>A0A8J5CM10</accession>
<dbReference type="GO" id="GO:0015271">
    <property type="term" value="F:outward rectifier potassium channel activity"/>
    <property type="evidence" value="ECO:0007669"/>
    <property type="project" value="TreeGrafter"/>
</dbReference>
<gene>
    <name evidence="12" type="primary">Ork1</name>
    <name evidence="12" type="ORF">GWK47_012107</name>
</gene>
<dbReference type="OrthoDB" id="297496at2759"/>
<evidence type="ECO:0000256" key="10">
    <source>
        <dbReference type="SAM" id="Phobius"/>
    </source>
</evidence>
<feature type="compositionally biased region" description="Low complexity" evidence="9">
    <location>
        <begin position="455"/>
        <end position="467"/>
    </location>
</feature>
<protein>
    <submittedName>
        <fullName evidence="12">Open rectifier potassium channel protein 1</fullName>
    </submittedName>
</protein>
<dbReference type="InterPro" id="IPR003280">
    <property type="entry name" value="2pore_dom_K_chnl"/>
</dbReference>
<dbReference type="AlphaFoldDB" id="A0A8J5CM10"/>
<dbReference type="Proteomes" id="UP000770661">
    <property type="component" value="Unassembled WGS sequence"/>
</dbReference>
<evidence type="ECO:0000313" key="12">
    <source>
        <dbReference type="EMBL" id="KAG0715354.1"/>
    </source>
</evidence>
<dbReference type="GO" id="GO:0005886">
    <property type="term" value="C:plasma membrane"/>
    <property type="evidence" value="ECO:0007669"/>
    <property type="project" value="TreeGrafter"/>
</dbReference>
<feature type="compositionally biased region" description="Basic and acidic residues" evidence="9">
    <location>
        <begin position="552"/>
        <end position="566"/>
    </location>
</feature>
<feature type="transmembrane region" description="Helical" evidence="10">
    <location>
        <begin position="263"/>
        <end position="283"/>
    </location>
</feature>
<dbReference type="PANTHER" id="PTHR11003:SF338">
    <property type="entry name" value="PROTEIN CBG03693"/>
    <property type="match status" value="1"/>
</dbReference>
<evidence type="ECO:0000256" key="3">
    <source>
        <dbReference type="ARBA" id="ARBA00022692"/>
    </source>
</evidence>
<feature type="domain" description="Potassium channel" evidence="11">
    <location>
        <begin position="209"/>
        <end position="288"/>
    </location>
</feature>
<evidence type="ECO:0000256" key="6">
    <source>
        <dbReference type="ARBA" id="ARBA00023136"/>
    </source>
</evidence>
<evidence type="ECO:0000313" key="13">
    <source>
        <dbReference type="Proteomes" id="UP000770661"/>
    </source>
</evidence>
<evidence type="ECO:0000256" key="5">
    <source>
        <dbReference type="ARBA" id="ARBA00023065"/>
    </source>
</evidence>
<feature type="transmembrane region" description="Helical" evidence="10">
    <location>
        <begin position="355"/>
        <end position="377"/>
    </location>
</feature>
<keyword evidence="3 8" id="KW-0812">Transmembrane</keyword>
<feature type="transmembrane region" description="Helical" evidence="10">
    <location>
        <begin position="196"/>
        <end position="220"/>
    </location>
</feature>
<comment type="similarity">
    <text evidence="8">Belongs to the two pore domain potassium channel (TC 1.A.1.8) family.</text>
</comment>
<dbReference type="GO" id="GO:0022841">
    <property type="term" value="F:potassium ion leak channel activity"/>
    <property type="evidence" value="ECO:0007669"/>
    <property type="project" value="TreeGrafter"/>
</dbReference>
<reference evidence="12" key="1">
    <citation type="submission" date="2020-07" db="EMBL/GenBank/DDBJ databases">
        <title>The High-quality genome of the commercially important snow crab, Chionoecetes opilio.</title>
        <authorList>
            <person name="Jeong J.-H."/>
            <person name="Ryu S."/>
        </authorList>
    </citation>
    <scope>NUCLEOTIDE SEQUENCE</scope>
    <source>
        <strain evidence="12">MADBK_172401_WGS</strain>
        <tissue evidence="12">Digestive gland</tissue>
    </source>
</reference>
<evidence type="ECO:0000256" key="1">
    <source>
        <dbReference type="ARBA" id="ARBA00004141"/>
    </source>
</evidence>
<evidence type="ECO:0000256" key="9">
    <source>
        <dbReference type="SAM" id="MobiDB-lite"/>
    </source>
</evidence>
<keyword evidence="13" id="KW-1185">Reference proteome</keyword>
<evidence type="ECO:0000256" key="7">
    <source>
        <dbReference type="ARBA" id="ARBA00023303"/>
    </source>
</evidence>
<dbReference type="Pfam" id="PF07885">
    <property type="entry name" value="Ion_trans_2"/>
    <property type="match status" value="2"/>
</dbReference>
<evidence type="ECO:0000256" key="8">
    <source>
        <dbReference type="RuleBase" id="RU003857"/>
    </source>
</evidence>
<comment type="caution">
    <text evidence="12">The sequence shown here is derived from an EMBL/GenBank/DDBJ whole genome shotgun (WGS) entry which is preliminary data.</text>
</comment>
<organism evidence="12 13">
    <name type="scientific">Chionoecetes opilio</name>
    <name type="common">Atlantic snow crab</name>
    <name type="synonym">Cancer opilio</name>
    <dbReference type="NCBI Taxonomy" id="41210"/>
    <lineage>
        <taxon>Eukaryota</taxon>
        <taxon>Metazoa</taxon>
        <taxon>Ecdysozoa</taxon>
        <taxon>Arthropoda</taxon>
        <taxon>Crustacea</taxon>
        <taxon>Multicrustacea</taxon>
        <taxon>Malacostraca</taxon>
        <taxon>Eumalacostraca</taxon>
        <taxon>Eucarida</taxon>
        <taxon>Decapoda</taxon>
        <taxon>Pleocyemata</taxon>
        <taxon>Brachyura</taxon>
        <taxon>Eubrachyura</taxon>
        <taxon>Majoidea</taxon>
        <taxon>Majidae</taxon>
        <taxon>Chionoecetes</taxon>
    </lineage>
</organism>
<feature type="domain" description="Potassium channel" evidence="11">
    <location>
        <begin position="114"/>
        <end position="173"/>
    </location>
</feature>
<dbReference type="InterPro" id="IPR013099">
    <property type="entry name" value="K_chnl_dom"/>
</dbReference>
<keyword evidence="7 8" id="KW-0407">Ion channel</keyword>
<keyword evidence="4 10" id="KW-1133">Transmembrane helix</keyword>
<feature type="transmembrane region" description="Helical" evidence="10">
    <location>
        <begin position="122"/>
        <end position="141"/>
    </location>
</feature>
<keyword evidence="6 10" id="KW-0472">Membrane</keyword>
<dbReference type="PRINTS" id="PR01333">
    <property type="entry name" value="2POREKCHANEL"/>
</dbReference>
<evidence type="ECO:0000256" key="2">
    <source>
        <dbReference type="ARBA" id="ARBA00022448"/>
    </source>
</evidence>
<dbReference type="SUPFAM" id="SSF81324">
    <property type="entry name" value="Voltage-gated potassium channels"/>
    <property type="match status" value="2"/>
</dbReference>
<dbReference type="Gene3D" id="1.10.287.70">
    <property type="match status" value="1"/>
</dbReference>
<dbReference type="EMBL" id="JACEEZ010019766">
    <property type="protein sequence ID" value="KAG0715354.1"/>
    <property type="molecule type" value="Genomic_DNA"/>
</dbReference>
<dbReference type="PANTHER" id="PTHR11003">
    <property type="entry name" value="POTASSIUM CHANNEL, SUBFAMILY K"/>
    <property type="match status" value="1"/>
</dbReference>
<keyword evidence="2 8" id="KW-0813">Transport</keyword>
<name>A0A8J5CM10_CHIOP</name>
<keyword evidence="5 8" id="KW-0406">Ion transport</keyword>
<comment type="subcellular location">
    <subcellularLocation>
        <location evidence="1">Membrane</location>
        <topology evidence="1">Multi-pass membrane protein</topology>
    </subcellularLocation>
</comment>
<feature type="region of interest" description="Disordered" evidence="9">
    <location>
        <begin position="536"/>
        <end position="566"/>
    </location>
</feature>
<feature type="transmembrane region" description="Helical" evidence="10">
    <location>
        <begin position="6"/>
        <end position="27"/>
    </location>
</feature>
<feature type="transmembrane region" description="Helical" evidence="10">
    <location>
        <begin position="232"/>
        <end position="251"/>
    </location>
</feature>
<feature type="transmembrane region" description="Helical" evidence="10">
    <location>
        <begin position="153"/>
        <end position="175"/>
    </location>
</feature>
<evidence type="ECO:0000256" key="4">
    <source>
        <dbReference type="ARBA" id="ARBA00022989"/>
    </source>
</evidence>
<feature type="region of interest" description="Disordered" evidence="9">
    <location>
        <begin position="444"/>
        <end position="469"/>
    </location>
</feature>
<sequence>MKSVHSALLCLVYTLYLVFGGIIFMFVEYEVMETNHITEPPEWTHLKDLALRDDPPVDEDELLSLAPWLPRACPALTSAAVTALVTRGKLWSQVTAVEEVEATCPHLHQVTVTREVVYEWSFIQALYFSMTVITTIGYGHLYPTTSLSRVVCIVYSLVGIPLTGILLAWTSSFFGDKLLRLFRSRLSEERQQSHSSIAAATVIYIGLGFLVFIFVPAAVFSSLEGWTYLESVYYSYITLTTIGFGDLVSGYEYSGTALHMYHIGVILWIMVGLGYWVMVANFITKALRSKRLKVSMKRSAEEIRKLMQQAGLKNHDPTFLREHTKGTINLMLQVRARCRREQQCYEYSGTALHMYHIGVILWIMVGLGYWVMVANFITKALRSKRLKVSMKRSAEEIRKLMQQAGLKNHDPTFLREHTKGTINLMLQLSNILAIQEVDSGEANGLKNDFSDASKPTSPGPSHTPTSPLISGGIPGISSMFGAGLSKITPITHLMGPLGKEDHGETMFTEEYSKFNRSYNPPPKPCKTPKEYSVNVTGEAGDGHCNDAYPTAKTEEVDIKNNDQQES</sequence>
<proteinExistence type="inferred from homology"/>
<evidence type="ECO:0000259" key="11">
    <source>
        <dbReference type="Pfam" id="PF07885"/>
    </source>
</evidence>